<organism evidence="1 2">
    <name type="scientific">Hymenoscyphus albidus</name>
    <dbReference type="NCBI Taxonomy" id="595503"/>
    <lineage>
        <taxon>Eukaryota</taxon>
        <taxon>Fungi</taxon>
        <taxon>Dikarya</taxon>
        <taxon>Ascomycota</taxon>
        <taxon>Pezizomycotina</taxon>
        <taxon>Leotiomycetes</taxon>
        <taxon>Helotiales</taxon>
        <taxon>Helotiaceae</taxon>
        <taxon>Hymenoscyphus</taxon>
    </lineage>
</organism>
<keyword evidence="2" id="KW-1185">Reference proteome</keyword>
<reference evidence="1" key="1">
    <citation type="submission" date="2021-07" db="EMBL/GenBank/DDBJ databases">
        <authorList>
            <person name="Durling M."/>
        </authorList>
    </citation>
    <scope>NUCLEOTIDE SEQUENCE</scope>
</reference>
<sequence>MKKYDRTYEQLLAFGPAAQLGQSAAVVHGFPNASATLDSVTRDMRTSLKVAKRMLDLGFQMCMLEGIGNEYE</sequence>
<dbReference type="Proteomes" id="UP000701801">
    <property type="component" value="Unassembled WGS sequence"/>
</dbReference>
<dbReference type="EMBL" id="CAJVRM010000714">
    <property type="protein sequence ID" value="CAG8983103.1"/>
    <property type="molecule type" value="Genomic_DNA"/>
</dbReference>
<evidence type="ECO:0000313" key="2">
    <source>
        <dbReference type="Proteomes" id="UP000701801"/>
    </source>
</evidence>
<gene>
    <name evidence="1" type="ORF">HYALB_00004546</name>
</gene>
<name>A0A9N9M0A0_9HELO</name>
<comment type="caution">
    <text evidence="1">The sequence shown here is derived from an EMBL/GenBank/DDBJ whole genome shotgun (WGS) entry which is preliminary data.</text>
</comment>
<accession>A0A9N9M0A0</accession>
<proteinExistence type="predicted"/>
<evidence type="ECO:0000313" key="1">
    <source>
        <dbReference type="EMBL" id="CAG8983103.1"/>
    </source>
</evidence>
<protein>
    <submittedName>
        <fullName evidence="1">Uncharacterized protein</fullName>
    </submittedName>
</protein>
<dbReference type="AlphaFoldDB" id="A0A9N9M0A0"/>